<dbReference type="AlphaFoldDB" id="A0A2A2M3W0"/>
<sequence>MFVEVAQLFLGPFAMADLSLQMLGLIAQRLFGGALFGDVGMDADPFDDLAVGIRDRLRADQAVAPRAVMAADAMFEHEDRFGGDRGIPRRDGRIRILGMDGVRPTIAGIVFARLPGQRRPAGLLAGHLTIPRIGPQDAVDRLHRSAEAVVAATDRRFALRALFDVGHQNMDAQHVAIVTDAGDVPDVGAVEAAVAMRQTRSA</sequence>
<dbReference type="Proteomes" id="UP000218231">
    <property type="component" value="Unassembled WGS sequence"/>
</dbReference>
<evidence type="ECO:0000313" key="2">
    <source>
        <dbReference type="Proteomes" id="UP000218231"/>
    </source>
</evidence>
<comment type="caution">
    <text evidence="1">The sequence shown here is derived from an EMBL/GenBank/DDBJ whole genome shotgun (WGS) entry which is preliminary data.</text>
</comment>
<organism evidence="1 2">
    <name type="scientific">Diploscapter pachys</name>
    <dbReference type="NCBI Taxonomy" id="2018661"/>
    <lineage>
        <taxon>Eukaryota</taxon>
        <taxon>Metazoa</taxon>
        <taxon>Ecdysozoa</taxon>
        <taxon>Nematoda</taxon>
        <taxon>Chromadorea</taxon>
        <taxon>Rhabditida</taxon>
        <taxon>Rhabditina</taxon>
        <taxon>Rhabditomorpha</taxon>
        <taxon>Rhabditoidea</taxon>
        <taxon>Rhabditidae</taxon>
        <taxon>Diploscapter</taxon>
    </lineage>
</organism>
<dbReference type="EMBL" id="LIAE01005596">
    <property type="protein sequence ID" value="PAV93221.1"/>
    <property type="molecule type" value="Genomic_DNA"/>
</dbReference>
<accession>A0A2A2M3W0</accession>
<keyword evidence="2" id="KW-1185">Reference proteome</keyword>
<reference evidence="1 2" key="1">
    <citation type="journal article" date="2017" name="Curr. Biol.">
        <title>Genome architecture and evolution of a unichromosomal asexual nematode.</title>
        <authorList>
            <person name="Fradin H."/>
            <person name="Zegar C."/>
            <person name="Gutwein M."/>
            <person name="Lucas J."/>
            <person name="Kovtun M."/>
            <person name="Corcoran D."/>
            <person name="Baugh L.R."/>
            <person name="Kiontke K."/>
            <person name="Gunsalus K."/>
            <person name="Fitch D.H."/>
            <person name="Piano F."/>
        </authorList>
    </citation>
    <scope>NUCLEOTIDE SEQUENCE [LARGE SCALE GENOMIC DNA]</scope>
    <source>
        <strain evidence="1">PF1309</strain>
    </source>
</reference>
<proteinExistence type="predicted"/>
<gene>
    <name evidence="1" type="ORF">WR25_12763</name>
</gene>
<evidence type="ECO:0000313" key="1">
    <source>
        <dbReference type="EMBL" id="PAV93221.1"/>
    </source>
</evidence>
<protein>
    <submittedName>
        <fullName evidence="1">Uncharacterized protein</fullName>
    </submittedName>
</protein>
<name>A0A2A2M3W0_9BILA</name>